<dbReference type="EMBL" id="JAMZEB010000002">
    <property type="protein sequence ID" value="MCP2364262.1"/>
    <property type="molecule type" value="Genomic_DNA"/>
</dbReference>
<keyword evidence="2" id="KW-1185">Reference proteome</keyword>
<protein>
    <submittedName>
        <fullName evidence="1">Uncharacterized protein</fullName>
    </submittedName>
</protein>
<reference evidence="1" key="1">
    <citation type="submission" date="2022-06" db="EMBL/GenBank/DDBJ databases">
        <title>Sequencing the genomes of 1000 actinobacteria strains.</title>
        <authorList>
            <person name="Klenk H.-P."/>
        </authorList>
    </citation>
    <scope>NUCLEOTIDE SEQUENCE</scope>
    <source>
        <strain evidence="1">DSM 46694</strain>
    </source>
</reference>
<dbReference type="AlphaFoldDB" id="A0A9X2GUX6"/>
<organism evidence="1 2">
    <name type="scientific">Nonomuraea thailandensis</name>
    <dbReference type="NCBI Taxonomy" id="1188745"/>
    <lineage>
        <taxon>Bacteria</taxon>
        <taxon>Bacillati</taxon>
        <taxon>Actinomycetota</taxon>
        <taxon>Actinomycetes</taxon>
        <taxon>Streptosporangiales</taxon>
        <taxon>Streptosporangiaceae</taxon>
        <taxon>Nonomuraea</taxon>
    </lineage>
</organism>
<evidence type="ECO:0000313" key="1">
    <source>
        <dbReference type="EMBL" id="MCP2364262.1"/>
    </source>
</evidence>
<gene>
    <name evidence="1" type="ORF">HD597_011282</name>
</gene>
<dbReference type="RefSeq" id="WP_253756551.1">
    <property type="nucleotide sequence ID" value="NZ_BAABKA010000012.1"/>
</dbReference>
<proteinExistence type="predicted"/>
<evidence type="ECO:0000313" key="2">
    <source>
        <dbReference type="Proteomes" id="UP001139648"/>
    </source>
</evidence>
<name>A0A9X2GUX6_9ACTN</name>
<dbReference type="Proteomes" id="UP001139648">
    <property type="component" value="Unassembled WGS sequence"/>
</dbReference>
<accession>A0A9X2GUX6</accession>
<sequence length="224" mass="24523">MTDINFVAPQLPGAVAAYRLTPGERLVEETPFLVLHCPHGIGTGHITRAACVTNIIDRAQRTATIELADLVRIAHFHDEPKPSIERTRHWSELYRQLGDVGAYTLHADVDEHSFLVMNCPYRGGRCPGSQDGECVANLIPEGLAVADLGTVLQLAIEHDNARYGVPASRLAALRETWVSRKEEAACIRETADGWSADRAGERADLVGRMLAELDLAVNGERAPR</sequence>
<comment type="caution">
    <text evidence="1">The sequence shown here is derived from an EMBL/GenBank/DDBJ whole genome shotgun (WGS) entry which is preliminary data.</text>
</comment>